<protein>
    <submittedName>
        <fullName evidence="3">Putative short chain dehydrogenase/reductase</fullName>
    </submittedName>
</protein>
<evidence type="ECO:0000256" key="1">
    <source>
        <dbReference type="ARBA" id="ARBA00006484"/>
    </source>
</evidence>
<dbReference type="Gene3D" id="3.40.50.720">
    <property type="entry name" value="NAD(P)-binding Rossmann-like Domain"/>
    <property type="match status" value="1"/>
</dbReference>
<sequence length="304" mass="31051">MSSASADGRIEQNLLAGQTAAVSGGSRGIGRAVAELLGRLGAAVVVNGRDAGAVDETVAAIAASGGRAVPLVGAADEEAVATALIDACTDTFGRLDILVNCAGVAEPQGSSILDISPADFDRLIGAHLGTAFHTCRVAARRMAAQEHGSIINTSSVAFLGDYGGTGYPAGKGAVNALTMAIAAELKSSGVRANVVCPGAKTRLSTGVEYQQHIADLHRRGLLDDVTMRASLDSAPPEFVAPVYAYLASDLAHDVTGQILVAAGGFVGRFDRPTPSLLGYRDHHGAQPWSVRDLHKMIGSTPSGK</sequence>
<organism evidence="3 4">
    <name type="scientific">Mycobacterium shigaense</name>
    <dbReference type="NCBI Taxonomy" id="722731"/>
    <lineage>
        <taxon>Bacteria</taxon>
        <taxon>Bacillati</taxon>
        <taxon>Actinomycetota</taxon>
        <taxon>Actinomycetes</taxon>
        <taxon>Mycobacteriales</taxon>
        <taxon>Mycobacteriaceae</taxon>
        <taxon>Mycobacterium</taxon>
        <taxon>Mycobacterium simiae complex</taxon>
    </lineage>
</organism>
<name>A0A1Z4EIC6_9MYCO</name>
<dbReference type="KEGG" id="mshg:MSG_02522"/>
<keyword evidence="2" id="KW-0560">Oxidoreductase</keyword>
<dbReference type="AlphaFoldDB" id="A0A1Z4EIC6"/>
<comment type="similarity">
    <text evidence="1">Belongs to the short-chain dehydrogenases/reductases (SDR) family.</text>
</comment>
<dbReference type="Proteomes" id="UP000217736">
    <property type="component" value="Chromosome"/>
</dbReference>
<dbReference type="PANTHER" id="PTHR42760">
    <property type="entry name" value="SHORT-CHAIN DEHYDROGENASES/REDUCTASES FAMILY MEMBER"/>
    <property type="match status" value="1"/>
</dbReference>
<accession>A0A1Z4EIC6</accession>
<evidence type="ECO:0000256" key="2">
    <source>
        <dbReference type="ARBA" id="ARBA00023002"/>
    </source>
</evidence>
<evidence type="ECO:0000313" key="4">
    <source>
        <dbReference type="Proteomes" id="UP000217736"/>
    </source>
</evidence>
<dbReference type="Pfam" id="PF13561">
    <property type="entry name" value="adh_short_C2"/>
    <property type="match status" value="1"/>
</dbReference>
<dbReference type="InterPro" id="IPR002347">
    <property type="entry name" value="SDR_fam"/>
</dbReference>
<dbReference type="EMBL" id="AP018164">
    <property type="protein sequence ID" value="BAX92666.1"/>
    <property type="molecule type" value="Genomic_DNA"/>
</dbReference>
<dbReference type="RefSeq" id="WP_096440003.1">
    <property type="nucleotide sequence ID" value="NZ_AP018164.1"/>
</dbReference>
<dbReference type="CDD" id="cd05233">
    <property type="entry name" value="SDR_c"/>
    <property type="match status" value="1"/>
</dbReference>
<evidence type="ECO:0000313" key="3">
    <source>
        <dbReference type="EMBL" id="BAX92666.1"/>
    </source>
</evidence>
<dbReference type="InterPro" id="IPR020904">
    <property type="entry name" value="Sc_DH/Rdtase_CS"/>
</dbReference>
<dbReference type="InterPro" id="IPR036291">
    <property type="entry name" value="NAD(P)-bd_dom_sf"/>
</dbReference>
<dbReference type="GO" id="GO:0016616">
    <property type="term" value="F:oxidoreductase activity, acting on the CH-OH group of donors, NAD or NADP as acceptor"/>
    <property type="evidence" value="ECO:0007669"/>
    <property type="project" value="TreeGrafter"/>
</dbReference>
<dbReference type="PRINTS" id="PR00081">
    <property type="entry name" value="GDHRDH"/>
</dbReference>
<reference evidence="4" key="1">
    <citation type="submission" date="2017-06" db="EMBL/GenBank/DDBJ databases">
        <title>Complete Genome Sequence of Mycobacterium shigaense.</title>
        <authorList>
            <person name="Fukano H."/>
            <person name="Yoshida M."/>
            <person name="Kazumi Y."/>
            <person name="Ogura Y."/>
            <person name="Mitarai S."/>
            <person name="Hayashi T."/>
            <person name="Hoshino Y."/>
        </authorList>
    </citation>
    <scope>NUCLEOTIDE SEQUENCE [LARGE SCALE GENOMIC DNA]</scope>
    <source>
        <strain evidence="4">UN-152</strain>
    </source>
</reference>
<dbReference type="FunFam" id="3.40.50.720:FF:000084">
    <property type="entry name" value="Short-chain dehydrogenase reductase"/>
    <property type="match status" value="1"/>
</dbReference>
<dbReference type="SUPFAM" id="SSF51735">
    <property type="entry name" value="NAD(P)-binding Rossmann-fold domains"/>
    <property type="match status" value="1"/>
</dbReference>
<dbReference type="PRINTS" id="PR00080">
    <property type="entry name" value="SDRFAMILY"/>
</dbReference>
<dbReference type="OrthoDB" id="4380468at2"/>
<keyword evidence="4" id="KW-1185">Reference proteome</keyword>
<gene>
    <name evidence="3" type="ORF">MSG_02522</name>
</gene>
<dbReference type="PROSITE" id="PS00061">
    <property type="entry name" value="ADH_SHORT"/>
    <property type="match status" value="1"/>
</dbReference>
<dbReference type="PANTHER" id="PTHR42760:SF133">
    <property type="entry name" value="3-OXOACYL-[ACYL-CARRIER-PROTEIN] REDUCTASE"/>
    <property type="match status" value="1"/>
</dbReference>
<proteinExistence type="inferred from homology"/>